<dbReference type="CDD" id="cd00130">
    <property type="entry name" value="PAS"/>
    <property type="match status" value="1"/>
</dbReference>
<keyword evidence="10 13" id="KW-1133">Transmembrane helix</keyword>
<dbReference type="Proteomes" id="UP001149140">
    <property type="component" value="Unassembled WGS sequence"/>
</dbReference>
<dbReference type="Pfam" id="PF01590">
    <property type="entry name" value="GAF"/>
    <property type="match status" value="1"/>
</dbReference>
<feature type="domain" description="PAS" evidence="14">
    <location>
        <begin position="442"/>
        <end position="512"/>
    </location>
</feature>
<dbReference type="PROSITE" id="PS50112">
    <property type="entry name" value="PAS"/>
    <property type="match status" value="1"/>
</dbReference>
<keyword evidence="4" id="KW-0597">Phosphoprotein</keyword>
<dbReference type="InterPro" id="IPR035965">
    <property type="entry name" value="PAS-like_dom_sf"/>
</dbReference>
<dbReference type="InterPro" id="IPR003018">
    <property type="entry name" value="GAF"/>
</dbReference>
<dbReference type="InterPro" id="IPR003660">
    <property type="entry name" value="HAMP_dom"/>
</dbReference>
<feature type="region of interest" description="Disordered" evidence="12">
    <location>
        <begin position="904"/>
        <end position="931"/>
    </location>
</feature>
<dbReference type="Gene3D" id="3.30.450.40">
    <property type="match status" value="1"/>
</dbReference>
<keyword evidence="7" id="KW-0547">Nucleotide-binding</keyword>
<dbReference type="InterPro" id="IPR003594">
    <property type="entry name" value="HATPase_dom"/>
</dbReference>
<dbReference type="GO" id="GO:0000155">
    <property type="term" value="F:phosphorelay sensor kinase activity"/>
    <property type="evidence" value="ECO:0007669"/>
    <property type="project" value="InterPro"/>
</dbReference>
<protein>
    <recommendedName>
        <fullName evidence="3">histidine kinase</fullName>
        <ecNumber evidence="3">2.7.13.3</ecNumber>
    </recommendedName>
</protein>
<keyword evidence="17" id="KW-1185">Reference proteome</keyword>
<dbReference type="EC" id="2.7.13.3" evidence="3"/>
<dbReference type="SUPFAM" id="SSF55874">
    <property type="entry name" value="ATPase domain of HSP90 chaperone/DNA topoisomerase II/histidine kinase"/>
    <property type="match status" value="1"/>
</dbReference>
<dbReference type="InterPro" id="IPR029016">
    <property type="entry name" value="GAF-like_dom_sf"/>
</dbReference>
<evidence type="ECO:0000259" key="14">
    <source>
        <dbReference type="PROSITE" id="PS50112"/>
    </source>
</evidence>
<comment type="caution">
    <text evidence="16">The sequence shown here is derived from an EMBL/GenBank/DDBJ whole genome shotgun (WGS) entry which is preliminary data.</text>
</comment>
<dbReference type="Pfam" id="PF00672">
    <property type="entry name" value="HAMP"/>
    <property type="match status" value="1"/>
</dbReference>
<accession>A0A9X3N240</accession>
<dbReference type="Gene3D" id="6.10.340.10">
    <property type="match status" value="1"/>
</dbReference>
<dbReference type="SUPFAM" id="SSF55785">
    <property type="entry name" value="PYP-like sensor domain (PAS domain)"/>
    <property type="match status" value="1"/>
</dbReference>
<proteinExistence type="predicted"/>
<dbReference type="PANTHER" id="PTHR24421:SF10">
    <property type="entry name" value="NITRATE_NITRITE SENSOR PROTEIN NARQ"/>
    <property type="match status" value="1"/>
</dbReference>
<evidence type="ECO:0000256" key="13">
    <source>
        <dbReference type="SAM" id="Phobius"/>
    </source>
</evidence>
<dbReference type="Pfam" id="PF07730">
    <property type="entry name" value="HisKA_3"/>
    <property type="match status" value="1"/>
</dbReference>
<dbReference type="InterPro" id="IPR036890">
    <property type="entry name" value="HATPase_C_sf"/>
</dbReference>
<evidence type="ECO:0000256" key="9">
    <source>
        <dbReference type="ARBA" id="ARBA00022840"/>
    </source>
</evidence>
<sequence>MRPPVRDGEHLPLLARLRVGTKLMLLALLPVGVLAAASVTAAVGAWRAADDLRDFQAETRASFAAGDLARALSDERAAIMLARLGPNSAADAAVGSAQRQTDIELRRAAERAASASVHVDAAGRVAAIRRQLQAPRLQAAAGRTGEATIADSYGSIVRDVLDLVRDLDSGRRRPTASVRYPADAYVAIQGAIEPAERERLDVAALLTPRGRDRPAGAAARWATLEAAKLDDFRANASTRLATDLAASLFAPAAVRVSDVRADLLASPDRVGRRTTPPAWLAASSARISDLRRIAGEARGELQSAVTRDLDAAVARRNRVFVVSLAVLGLVTALALVLRRSITRPLAEVSASARALSGGDLSVDVEYVGRDEIGDVAEAFRDLQITTERLADEIRGMNAAITRNQLDHRADVTAFEGTWLHLLGGMNETVAAFAELQGRRREAELELERVFTTSVDLLCIMGFDGYLKRVNPSWARTFGFTEEELRSRPVIEFVHPEDRARTAEAAAALAEGQELVEFENRHVCRDGTVRWLQWTSRPVVEQGLMYGVARDVTDRRRSESEQAALRRVATLVARGAAPIALFDAVAREVGLLCDADFARLERFEPDGTVMAIAAWSRSPESQLAVGERFALEGTSIAALVTNTGRPARVDGFEGAPGPIASEARALGIRSSVGCPIIVRGVTWGVIAASTKREAQFPPNTESGIADFTELVATAILNAESQNQLTASRARLLTEADAARRRVVRDLHDGAQQRLVHSALTLGLAQRELKQDHGAARALVTEALGHVQQANRELRELAHGILPADLTRGGLRGAVDAVVERLDLAVEVDLPAERFAPEIEASAYFIVAEALTNVVKHAHAESAAVSASVADGMLRVEVRDDGIGGADPSGRGLVGLHDRAAALGGQLSVESSPGGGTVLSATLPRSGGPADAL</sequence>
<keyword evidence="5" id="KW-0808">Transferase</keyword>
<dbReference type="CDD" id="cd06225">
    <property type="entry name" value="HAMP"/>
    <property type="match status" value="1"/>
</dbReference>
<feature type="transmembrane region" description="Helical" evidence="13">
    <location>
        <begin position="319"/>
        <end position="337"/>
    </location>
</feature>
<dbReference type="Gene3D" id="3.30.450.20">
    <property type="entry name" value="PAS domain"/>
    <property type="match status" value="1"/>
</dbReference>
<evidence type="ECO:0000256" key="7">
    <source>
        <dbReference type="ARBA" id="ARBA00022741"/>
    </source>
</evidence>
<dbReference type="GO" id="GO:0016020">
    <property type="term" value="C:membrane"/>
    <property type="evidence" value="ECO:0007669"/>
    <property type="project" value="UniProtKB-SubCell"/>
</dbReference>
<keyword evidence="13" id="KW-0472">Membrane</keyword>
<evidence type="ECO:0000256" key="5">
    <source>
        <dbReference type="ARBA" id="ARBA00022679"/>
    </source>
</evidence>
<evidence type="ECO:0000256" key="2">
    <source>
        <dbReference type="ARBA" id="ARBA00004370"/>
    </source>
</evidence>
<dbReference type="InterPro" id="IPR011712">
    <property type="entry name" value="Sig_transdc_His_kin_sub3_dim/P"/>
</dbReference>
<dbReference type="SMART" id="SM00387">
    <property type="entry name" value="HATPase_c"/>
    <property type="match status" value="1"/>
</dbReference>
<evidence type="ECO:0000256" key="1">
    <source>
        <dbReference type="ARBA" id="ARBA00000085"/>
    </source>
</evidence>
<evidence type="ECO:0000256" key="3">
    <source>
        <dbReference type="ARBA" id="ARBA00012438"/>
    </source>
</evidence>
<dbReference type="EMBL" id="JAPDOD010000078">
    <property type="protein sequence ID" value="MDA0166857.1"/>
    <property type="molecule type" value="Genomic_DNA"/>
</dbReference>
<dbReference type="Pfam" id="PF02518">
    <property type="entry name" value="HATPase_c"/>
    <property type="match status" value="1"/>
</dbReference>
<dbReference type="SMART" id="SM00091">
    <property type="entry name" value="PAS"/>
    <property type="match status" value="1"/>
</dbReference>
<dbReference type="SMART" id="SM00065">
    <property type="entry name" value="GAF"/>
    <property type="match status" value="1"/>
</dbReference>
<keyword evidence="11" id="KW-0902">Two-component regulatory system</keyword>
<dbReference type="RefSeq" id="WP_270046111.1">
    <property type="nucleotide sequence ID" value="NZ_JAPDOD010000078.1"/>
</dbReference>
<dbReference type="GO" id="GO:0005524">
    <property type="term" value="F:ATP binding"/>
    <property type="evidence" value="ECO:0007669"/>
    <property type="project" value="UniProtKB-KW"/>
</dbReference>
<dbReference type="SUPFAM" id="SSF158472">
    <property type="entry name" value="HAMP domain-like"/>
    <property type="match status" value="1"/>
</dbReference>
<dbReference type="NCBIfam" id="TIGR00229">
    <property type="entry name" value="sensory_box"/>
    <property type="match status" value="1"/>
</dbReference>
<evidence type="ECO:0000256" key="8">
    <source>
        <dbReference type="ARBA" id="ARBA00022777"/>
    </source>
</evidence>
<reference evidence="16" key="1">
    <citation type="submission" date="2022-10" db="EMBL/GenBank/DDBJ databases">
        <title>The WGS of Solirubrobacter ginsenosidimutans DSM 21036.</title>
        <authorList>
            <person name="Jiang Z."/>
        </authorList>
    </citation>
    <scope>NUCLEOTIDE SEQUENCE</scope>
    <source>
        <strain evidence="16">DSM 21036</strain>
    </source>
</reference>
<evidence type="ECO:0000259" key="15">
    <source>
        <dbReference type="PROSITE" id="PS50885"/>
    </source>
</evidence>
<dbReference type="SMART" id="SM00304">
    <property type="entry name" value="HAMP"/>
    <property type="match status" value="1"/>
</dbReference>
<keyword evidence="9" id="KW-0067">ATP-binding</keyword>
<feature type="domain" description="HAMP" evidence="15">
    <location>
        <begin position="339"/>
        <end position="391"/>
    </location>
</feature>
<evidence type="ECO:0000313" key="16">
    <source>
        <dbReference type="EMBL" id="MDA0166857.1"/>
    </source>
</evidence>
<evidence type="ECO:0000256" key="12">
    <source>
        <dbReference type="SAM" id="MobiDB-lite"/>
    </source>
</evidence>
<dbReference type="PROSITE" id="PS50885">
    <property type="entry name" value="HAMP"/>
    <property type="match status" value="1"/>
</dbReference>
<evidence type="ECO:0000256" key="4">
    <source>
        <dbReference type="ARBA" id="ARBA00022553"/>
    </source>
</evidence>
<dbReference type="Gene3D" id="1.20.5.1930">
    <property type="match status" value="1"/>
</dbReference>
<name>A0A9X3N240_9ACTN</name>
<dbReference type="InterPro" id="IPR050482">
    <property type="entry name" value="Sensor_HK_TwoCompSys"/>
</dbReference>
<dbReference type="CDD" id="cd16917">
    <property type="entry name" value="HATPase_UhpB-NarQ-NarX-like"/>
    <property type="match status" value="1"/>
</dbReference>
<dbReference type="PANTHER" id="PTHR24421">
    <property type="entry name" value="NITRATE/NITRITE SENSOR PROTEIN NARX-RELATED"/>
    <property type="match status" value="1"/>
</dbReference>
<dbReference type="Gene3D" id="3.30.565.10">
    <property type="entry name" value="Histidine kinase-like ATPase, C-terminal domain"/>
    <property type="match status" value="1"/>
</dbReference>
<keyword evidence="6 13" id="KW-0812">Transmembrane</keyword>
<evidence type="ECO:0000313" key="17">
    <source>
        <dbReference type="Proteomes" id="UP001149140"/>
    </source>
</evidence>
<organism evidence="16 17">
    <name type="scientific">Solirubrobacter ginsenosidimutans</name>
    <dbReference type="NCBI Taxonomy" id="490573"/>
    <lineage>
        <taxon>Bacteria</taxon>
        <taxon>Bacillati</taxon>
        <taxon>Actinomycetota</taxon>
        <taxon>Thermoleophilia</taxon>
        <taxon>Solirubrobacterales</taxon>
        <taxon>Solirubrobacteraceae</taxon>
        <taxon>Solirubrobacter</taxon>
    </lineage>
</organism>
<evidence type="ECO:0000256" key="11">
    <source>
        <dbReference type="ARBA" id="ARBA00023012"/>
    </source>
</evidence>
<dbReference type="AlphaFoldDB" id="A0A9X3N240"/>
<comment type="catalytic activity">
    <reaction evidence="1">
        <text>ATP + protein L-histidine = ADP + protein N-phospho-L-histidine.</text>
        <dbReference type="EC" id="2.7.13.3"/>
    </reaction>
</comment>
<evidence type="ECO:0000256" key="6">
    <source>
        <dbReference type="ARBA" id="ARBA00022692"/>
    </source>
</evidence>
<keyword evidence="8" id="KW-0418">Kinase</keyword>
<dbReference type="GO" id="GO:0046983">
    <property type="term" value="F:protein dimerization activity"/>
    <property type="evidence" value="ECO:0007669"/>
    <property type="project" value="InterPro"/>
</dbReference>
<dbReference type="Pfam" id="PF08447">
    <property type="entry name" value="PAS_3"/>
    <property type="match status" value="1"/>
</dbReference>
<gene>
    <name evidence="16" type="ORF">OM076_41735</name>
</gene>
<evidence type="ECO:0000256" key="10">
    <source>
        <dbReference type="ARBA" id="ARBA00022989"/>
    </source>
</evidence>
<dbReference type="SUPFAM" id="SSF55781">
    <property type="entry name" value="GAF domain-like"/>
    <property type="match status" value="1"/>
</dbReference>
<dbReference type="InterPro" id="IPR013655">
    <property type="entry name" value="PAS_fold_3"/>
</dbReference>
<comment type="subcellular location">
    <subcellularLocation>
        <location evidence="2">Membrane</location>
    </subcellularLocation>
</comment>
<dbReference type="InterPro" id="IPR000014">
    <property type="entry name" value="PAS"/>
</dbReference>